<keyword evidence="3" id="KW-0716">Sensory transduction</keyword>
<dbReference type="Proteomes" id="UP001059596">
    <property type="component" value="Unassembled WGS sequence"/>
</dbReference>
<gene>
    <name evidence="11" type="ORF">M5D96_008739</name>
</gene>
<evidence type="ECO:0000256" key="3">
    <source>
        <dbReference type="ARBA" id="ARBA00022606"/>
    </source>
</evidence>
<feature type="transmembrane region" description="Helical" evidence="10">
    <location>
        <begin position="230"/>
        <end position="254"/>
    </location>
</feature>
<evidence type="ECO:0000256" key="8">
    <source>
        <dbReference type="ARBA" id="ARBA00023170"/>
    </source>
</evidence>
<accession>A0A9P9YKS6</accession>
<keyword evidence="5" id="KW-0552">Olfaction</keyword>
<evidence type="ECO:0000256" key="10">
    <source>
        <dbReference type="SAM" id="Phobius"/>
    </source>
</evidence>
<dbReference type="Pfam" id="PF02949">
    <property type="entry name" value="7tm_6"/>
    <property type="match status" value="2"/>
</dbReference>
<comment type="subcellular location">
    <subcellularLocation>
        <location evidence="1">Cell membrane</location>
        <topology evidence="1">Multi-pass membrane protein</topology>
    </subcellularLocation>
</comment>
<feature type="transmembrane region" description="Helical" evidence="10">
    <location>
        <begin position="576"/>
        <end position="600"/>
    </location>
</feature>
<keyword evidence="8" id="KW-0675">Receptor</keyword>
<dbReference type="GO" id="GO:0005549">
    <property type="term" value="F:odorant binding"/>
    <property type="evidence" value="ECO:0007669"/>
    <property type="project" value="InterPro"/>
</dbReference>
<evidence type="ECO:0000256" key="7">
    <source>
        <dbReference type="ARBA" id="ARBA00023136"/>
    </source>
</evidence>
<evidence type="ECO:0000256" key="9">
    <source>
        <dbReference type="ARBA" id="ARBA00023224"/>
    </source>
</evidence>
<feature type="transmembrane region" description="Helical" evidence="10">
    <location>
        <begin position="132"/>
        <end position="160"/>
    </location>
</feature>
<keyword evidence="12" id="KW-1185">Reference proteome</keyword>
<feature type="transmembrane region" description="Helical" evidence="10">
    <location>
        <begin position="260"/>
        <end position="278"/>
    </location>
</feature>
<keyword evidence="4 10" id="KW-0812">Transmembrane</keyword>
<dbReference type="PANTHER" id="PTHR21137:SF35">
    <property type="entry name" value="ODORANT RECEPTOR 19A-RELATED"/>
    <property type="match status" value="1"/>
</dbReference>
<evidence type="ECO:0008006" key="13">
    <source>
        <dbReference type="Google" id="ProtNLM"/>
    </source>
</evidence>
<dbReference type="GO" id="GO:0005886">
    <property type="term" value="C:plasma membrane"/>
    <property type="evidence" value="ECO:0007669"/>
    <property type="project" value="UniProtKB-SubCell"/>
</dbReference>
<sequence length="637" mass="73366">MKKPLFERLQAAPVDQPASSVDASDYYYRITFLLGLKPPKEGLARWIYFLWSATVMWLGIVYLPLGLTLTYVLHFDSSLQVDINCIGNVVKSLVTFSQMWRLRRMNELIAPLDARCDTPSQRQILHNVVARVNLIVFIFVSMYLGFGFLNVFTSVLYFVVSIATMQELISDAYPIVFVSLFRGHLAVLKNRIENLRQDPELSEEENYRQLVACIQDHRTIVESAQVIRPILSVTIFAQFMLVGIDLGLAAISILYFPSTIWTIMANVSFILAVCLESFPCCMLCEHLIDDCAHVSDALFHSNWIMNWSVNMVLFELINPAPLTEKVQSRQGNIYLYRAMWLIGWIPPKEGVLRYVYLFWTCVPFAFGVFYLPVGFIISYVCINVYGASVKSTITYLFLWRLRKTEMLLDALDKRLDGDSDHQKIHNMVARCNYAFLIYSFIYCGYAGSTFLSYALSGRPPCLWIQAIVEYITMSFAVLQDQLSDTYPLMFTIQFRAHMDILKDHVRNLRMDPERSEADNYQDLVNCVMDHKMILRCCDMIRPMISRTIFVQFALIGSVLGLTLVNVFFFSNFWKGVASLLFVITILLQTFPFCYTCNLLIDDAQELANTIFQSNWVAKFAFSIITIVRQMNLAEQFQ</sequence>
<feature type="transmembrane region" description="Helical" evidence="10">
    <location>
        <begin position="351"/>
        <end position="370"/>
    </location>
</feature>
<feature type="transmembrane region" description="Helical" evidence="10">
    <location>
        <begin position="433"/>
        <end position="456"/>
    </location>
</feature>
<evidence type="ECO:0000256" key="5">
    <source>
        <dbReference type="ARBA" id="ARBA00022725"/>
    </source>
</evidence>
<proteinExistence type="predicted"/>
<dbReference type="GO" id="GO:0007165">
    <property type="term" value="P:signal transduction"/>
    <property type="evidence" value="ECO:0007669"/>
    <property type="project" value="UniProtKB-KW"/>
</dbReference>
<feature type="transmembrane region" description="Helical" evidence="10">
    <location>
        <begin position="46"/>
        <end position="65"/>
    </location>
</feature>
<dbReference type="GO" id="GO:0004984">
    <property type="term" value="F:olfactory receptor activity"/>
    <property type="evidence" value="ECO:0007669"/>
    <property type="project" value="InterPro"/>
</dbReference>
<keyword evidence="7 10" id="KW-0472">Membrane</keyword>
<keyword evidence="2" id="KW-1003">Cell membrane</keyword>
<evidence type="ECO:0000256" key="1">
    <source>
        <dbReference type="ARBA" id="ARBA00004651"/>
    </source>
</evidence>
<reference evidence="11" key="1">
    <citation type="journal article" date="2023" name="Genome Biol. Evol.">
        <title>Long-read-based Genome Assembly of Drosophila gunungcola Reveals Fewer Chemosensory Genes in Flower-breeding Species.</title>
        <authorList>
            <person name="Negi A."/>
            <person name="Liao B.Y."/>
            <person name="Yeh S.D."/>
        </authorList>
    </citation>
    <scope>NUCLEOTIDE SEQUENCE</scope>
    <source>
        <strain evidence="11">Sukarami</strain>
    </source>
</reference>
<protein>
    <recommendedName>
        <fullName evidence="13">Odorant receptor</fullName>
    </recommendedName>
</protein>
<keyword evidence="6 10" id="KW-1133">Transmembrane helix</keyword>
<keyword evidence="9" id="KW-0807">Transducer</keyword>
<feature type="transmembrane region" description="Helical" evidence="10">
    <location>
        <begin position="376"/>
        <end position="398"/>
    </location>
</feature>
<evidence type="ECO:0000313" key="12">
    <source>
        <dbReference type="Proteomes" id="UP001059596"/>
    </source>
</evidence>
<name>A0A9P9YKS6_9MUSC</name>
<evidence type="ECO:0000313" key="11">
    <source>
        <dbReference type="EMBL" id="KAI8038830.1"/>
    </source>
</evidence>
<dbReference type="EMBL" id="JAMKOV010000007">
    <property type="protein sequence ID" value="KAI8038830.1"/>
    <property type="molecule type" value="Genomic_DNA"/>
</dbReference>
<dbReference type="AlphaFoldDB" id="A0A9P9YKS6"/>
<evidence type="ECO:0000256" key="4">
    <source>
        <dbReference type="ARBA" id="ARBA00022692"/>
    </source>
</evidence>
<evidence type="ECO:0000256" key="6">
    <source>
        <dbReference type="ARBA" id="ARBA00022989"/>
    </source>
</evidence>
<comment type="caution">
    <text evidence="11">The sequence shown here is derived from an EMBL/GenBank/DDBJ whole genome shotgun (WGS) entry which is preliminary data.</text>
</comment>
<organism evidence="11 12">
    <name type="scientific">Drosophila gunungcola</name>
    <name type="common">fruit fly</name>
    <dbReference type="NCBI Taxonomy" id="103775"/>
    <lineage>
        <taxon>Eukaryota</taxon>
        <taxon>Metazoa</taxon>
        <taxon>Ecdysozoa</taxon>
        <taxon>Arthropoda</taxon>
        <taxon>Hexapoda</taxon>
        <taxon>Insecta</taxon>
        <taxon>Pterygota</taxon>
        <taxon>Neoptera</taxon>
        <taxon>Endopterygota</taxon>
        <taxon>Diptera</taxon>
        <taxon>Brachycera</taxon>
        <taxon>Muscomorpha</taxon>
        <taxon>Ephydroidea</taxon>
        <taxon>Drosophilidae</taxon>
        <taxon>Drosophila</taxon>
        <taxon>Sophophora</taxon>
    </lineage>
</organism>
<evidence type="ECO:0000256" key="2">
    <source>
        <dbReference type="ARBA" id="ARBA00022475"/>
    </source>
</evidence>
<dbReference type="PANTHER" id="PTHR21137">
    <property type="entry name" value="ODORANT RECEPTOR"/>
    <property type="match status" value="1"/>
</dbReference>
<dbReference type="InterPro" id="IPR004117">
    <property type="entry name" value="7tm6_olfct_rcpt"/>
</dbReference>
<feature type="transmembrane region" description="Helical" evidence="10">
    <location>
        <begin position="548"/>
        <end position="570"/>
    </location>
</feature>